<feature type="compositionally biased region" description="Basic and acidic residues" evidence="6">
    <location>
        <begin position="123"/>
        <end position="133"/>
    </location>
</feature>
<gene>
    <name evidence="8" type="ORF">METBISCDRAFT_16440</name>
</gene>
<feature type="domain" description="Small ribosomal subunit protein mS41 SAM" evidence="7">
    <location>
        <begin position="53"/>
        <end position="109"/>
    </location>
</feature>
<sequence>MLLSRFARLCVKIQPLAAPRLTALLQPQRLFSTSLVAFKTNTSIRTKENVHDLETFFKLIGRDTMEHLDAFEGDLQKFLDTSSKQMKAMGIDVSTRRYMLRWKHKFVKDLEPLREHKRGRKRNGGERKAKEVLAKRRAMQRIEECEKLAKKAAEGTTEAERIF</sequence>
<evidence type="ECO:0000256" key="3">
    <source>
        <dbReference type="ARBA" id="ARBA00023128"/>
    </source>
</evidence>
<accession>A0A4P9ZC25</accession>
<dbReference type="InterPro" id="IPR019083">
    <property type="entry name" value="SAM_Ribosomal_mS41"/>
</dbReference>
<dbReference type="PANTHER" id="PTHR28235:SF1">
    <property type="entry name" value="SMALL RIBOSOMAL SUBUNIT PROTEIN MS41"/>
    <property type="match status" value="1"/>
</dbReference>
<feature type="region of interest" description="Disordered" evidence="6">
    <location>
        <begin position="114"/>
        <end position="133"/>
    </location>
</feature>
<evidence type="ECO:0000256" key="1">
    <source>
        <dbReference type="ARBA" id="ARBA00004173"/>
    </source>
</evidence>
<comment type="subcellular location">
    <subcellularLocation>
        <location evidence="1">Mitochondrion</location>
    </subcellularLocation>
</comment>
<keyword evidence="9" id="KW-1185">Reference proteome</keyword>
<keyword evidence="3" id="KW-0496">Mitochondrion</keyword>
<evidence type="ECO:0000259" key="7">
    <source>
        <dbReference type="SMART" id="SM01238"/>
    </source>
</evidence>
<dbReference type="Proteomes" id="UP000268321">
    <property type="component" value="Unassembled WGS sequence"/>
</dbReference>
<evidence type="ECO:0000256" key="6">
    <source>
        <dbReference type="SAM" id="MobiDB-lite"/>
    </source>
</evidence>
<evidence type="ECO:0000313" key="8">
    <source>
        <dbReference type="EMBL" id="RKP30363.1"/>
    </source>
</evidence>
<name>A0A4P9ZC25_9ASCO</name>
<proteinExistence type="inferred from homology"/>
<dbReference type="GO" id="GO:0005739">
    <property type="term" value="C:mitochondrion"/>
    <property type="evidence" value="ECO:0007669"/>
    <property type="project" value="UniProtKB-SubCell"/>
</dbReference>
<evidence type="ECO:0000256" key="4">
    <source>
        <dbReference type="ARBA" id="ARBA00035129"/>
    </source>
</evidence>
<evidence type="ECO:0000256" key="2">
    <source>
        <dbReference type="ARBA" id="ARBA00010492"/>
    </source>
</evidence>
<comment type="similarity">
    <text evidence="2">Belongs to the mitochondrion-specific ribosomal protein mS41 family.</text>
</comment>
<dbReference type="SMART" id="SM01238">
    <property type="entry name" value="IGR"/>
    <property type="match status" value="1"/>
</dbReference>
<dbReference type="PANTHER" id="PTHR28235">
    <property type="entry name" value="PROTEIN FYV4, MITOCHONDRIAL"/>
    <property type="match status" value="1"/>
</dbReference>
<dbReference type="EMBL" id="ML004460">
    <property type="protein sequence ID" value="RKP30363.1"/>
    <property type="molecule type" value="Genomic_DNA"/>
</dbReference>
<dbReference type="OrthoDB" id="18595at2759"/>
<dbReference type="InterPro" id="IPR039603">
    <property type="entry name" value="Ribosomal_mS41"/>
</dbReference>
<organism evidence="8 9">
    <name type="scientific">Metschnikowia bicuspidata</name>
    <dbReference type="NCBI Taxonomy" id="27322"/>
    <lineage>
        <taxon>Eukaryota</taxon>
        <taxon>Fungi</taxon>
        <taxon>Dikarya</taxon>
        <taxon>Ascomycota</taxon>
        <taxon>Saccharomycotina</taxon>
        <taxon>Pichiomycetes</taxon>
        <taxon>Metschnikowiaceae</taxon>
        <taxon>Metschnikowia</taxon>
    </lineage>
</organism>
<protein>
    <recommendedName>
        <fullName evidence="4">Small ribosomal subunit protein mS41</fullName>
    </recommendedName>
    <alternativeName>
        <fullName evidence="5">Protein FYV4, mitochondrial</fullName>
    </alternativeName>
</protein>
<evidence type="ECO:0000256" key="5">
    <source>
        <dbReference type="ARBA" id="ARBA00035341"/>
    </source>
</evidence>
<reference evidence="9" key="1">
    <citation type="journal article" date="2018" name="Nat. Microbiol.">
        <title>Leveraging single-cell genomics to expand the fungal tree of life.</title>
        <authorList>
            <person name="Ahrendt S.R."/>
            <person name="Quandt C.A."/>
            <person name="Ciobanu D."/>
            <person name="Clum A."/>
            <person name="Salamov A."/>
            <person name="Andreopoulos B."/>
            <person name="Cheng J.F."/>
            <person name="Woyke T."/>
            <person name="Pelin A."/>
            <person name="Henrissat B."/>
            <person name="Reynolds N.K."/>
            <person name="Benny G.L."/>
            <person name="Smith M.E."/>
            <person name="James T.Y."/>
            <person name="Grigoriev I.V."/>
        </authorList>
    </citation>
    <scope>NUCLEOTIDE SEQUENCE [LARGE SCALE GENOMIC DNA]</scope>
    <source>
        <strain evidence="9">Baker2002</strain>
    </source>
</reference>
<evidence type="ECO:0000313" key="9">
    <source>
        <dbReference type="Proteomes" id="UP000268321"/>
    </source>
</evidence>
<dbReference type="AlphaFoldDB" id="A0A4P9ZC25"/>
<dbReference type="Pfam" id="PF09597">
    <property type="entry name" value="SAM_Ribosomal_mS41"/>
    <property type="match status" value="1"/>
</dbReference>